<feature type="region of interest" description="Disordered" evidence="1">
    <location>
        <begin position="188"/>
        <end position="207"/>
    </location>
</feature>
<feature type="region of interest" description="Disordered" evidence="1">
    <location>
        <begin position="1"/>
        <end position="27"/>
    </location>
</feature>
<proteinExistence type="predicted"/>
<accession>A0A813G5T1</accession>
<keyword evidence="3" id="KW-1185">Reference proteome</keyword>
<protein>
    <submittedName>
        <fullName evidence="2">Uncharacterized protein</fullName>
    </submittedName>
</protein>
<dbReference type="EMBL" id="CAJNNV010027186">
    <property type="protein sequence ID" value="CAE8619616.1"/>
    <property type="molecule type" value="Genomic_DNA"/>
</dbReference>
<sequence>MQAADAVGATPELGATPEEGAAVGGATHSLLETLAAAEPEALDAPSDVPSRSQAALRKQEFRERIDAAVRTMTEGYVSIIEAAKAGSRSEMAVHAYAQCAHTAAMARASDDLVRIATELGSTGAADAASRLVELRAQQKQHEGRMEEADASLSATFRDSRSGKASWLLSSMDAQPPPFAEVPLPAVETEQDASAAHSGAGTKRKRLTPYWMQETFRQGGNQTTQGGGPL</sequence>
<evidence type="ECO:0000313" key="2">
    <source>
        <dbReference type="EMBL" id="CAE8619616.1"/>
    </source>
</evidence>
<comment type="caution">
    <text evidence="2">The sequence shown here is derived from an EMBL/GenBank/DDBJ whole genome shotgun (WGS) entry which is preliminary data.</text>
</comment>
<evidence type="ECO:0000256" key="1">
    <source>
        <dbReference type="SAM" id="MobiDB-lite"/>
    </source>
</evidence>
<evidence type="ECO:0000313" key="3">
    <source>
        <dbReference type="Proteomes" id="UP000654075"/>
    </source>
</evidence>
<dbReference type="OrthoDB" id="437061at2759"/>
<reference evidence="2" key="1">
    <citation type="submission" date="2021-02" db="EMBL/GenBank/DDBJ databases">
        <authorList>
            <person name="Dougan E. K."/>
            <person name="Rhodes N."/>
            <person name="Thang M."/>
            <person name="Chan C."/>
        </authorList>
    </citation>
    <scope>NUCLEOTIDE SEQUENCE</scope>
</reference>
<dbReference type="Proteomes" id="UP000654075">
    <property type="component" value="Unassembled WGS sequence"/>
</dbReference>
<organism evidence="2 3">
    <name type="scientific">Polarella glacialis</name>
    <name type="common">Dinoflagellate</name>
    <dbReference type="NCBI Taxonomy" id="89957"/>
    <lineage>
        <taxon>Eukaryota</taxon>
        <taxon>Sar</taxon>
        <taxon>Alveolata</taxon>
        <taxon>Dinophyceae</taxon>
        <taxon>Suessiales</taxon>
        <taxon>Suessiaceae</taxon>
        <taxon>Polarella</taxon>
    </lineage>
</organism>
<dbReference type="AlphaFoldDB" id="A0A813G5T1"/>
<name>A0A813G5T1_POLGL</name>
<gene>
    <name evidence="2" type="ORF">PGLA1383_LOCUS37200</name>
</gene>